<dbReference type="GO" id="GO:0030154">
    <property type="term" value="P:cell differentiation"/>
    <property type="evidence" value="ECO:0007669"/>
    <property type="project" value="TreeGrafter"/>
</dbReference>
<evidence type="ECO:0000313" key="11">
    <source>
        <dbReference type="RefSeq" id="XP_023380496.1"/>
    </source>
</evidence>
<evidence type="ECO:0000259" key="9">
    <source>
        <dbReference type="PROSITE" id="PS50061"/>
    </source>
</evidence>
<sequence length="452" mass="47799">MPGRLLIRGQEQGEGRAPPGFQAGATPLPLSAGFAFPDWAYKPESSPGSRQIQLWHFILELLQKEEYQGVIAWQGDYGEFVIKDPDEVARLWGVRKCKPHMNYDKLSRALRYYYNKRILHKTKGKRFTYKFNFSKVVLVNYPLLDVAAATTGSPLLLTPGPFGGGPGPDAPPLTPEVRLGPQNEGIWRPPGHGAPGEEAAGLSGATSHTFPSRPCKPCSRPHAWESRGPGHPCSPLRQTNCVWTALSHSWAQVRAGGIGVPGGGLLHMLQGRGRAGGRQGGRRPRARLHPCASEFKSQRVQGGGATGYSKPPGLLGPYSRAFPEYPWNFNPYLAGPFPKLPPSLYTPHFYPNPLASSLGHLPSAGTGGGPTAVPLLAATGEGLGSERPSGLAAAPRLALPGSGGPEAALGGKEDSDSELEITDVSGCSSDSEGDEGLPVPPKSKAGKGGVGS</sequence>
<dbReference type="InterPro" id="IPR046328">
    <property type="entry name" value="ETS_fam"/>
</dbReference>
<dbReference type="InterPro" id="IPR036388">
    <property type="entry name" value="WH-like_DNA-bd_sf"/>
</dbReference>
<dbReference type="OrthoDB" id="10067219at2759"/>
<comment type="similarity">
    <text evidence="2 7">Belongs to the ETS family.</text>
</comment>
<dbReference type="PROSITE" id="PS00345">
    <property type="entry name" value="ETS_DOMAIN_1"/>
    <property type="match status" value="1"/>
</dbReference>
<dbReference type="SMART" id="SM00413">
    <property type="entry name" value="ETS"/>
    <property type="match status" value="1"/>
</dbReference>
<keyword evidence="10" id="KW-1185">Reference proteome</keyword>
<dbReference type="InterPro" id="IPR036390">
    <property type="entry name" value="WH_DNA-bd_sf"/>
</dbReference>
<comment type="subcellular location">
    <subcellularLocation>
        <location evidence="1 7">Nucleus</location>
    </subcellularLocation>
</comment>
<evidence type="ECO:0000256" key="6">
    <source>
        <dbReference type="ARBA" id="ARBA00023242"/>
    </source>
</evidence>
<dbReference type="PANTHER" id="PTHR11849">
    <property type="entry name" value="ETS"/>
    <property type="match status" value="1"/>
</dbReference>
<feature type="compositionally biased region" description="Low complexity" evidence="8">
    <location>
        <begin position="387"/>
        <end position="400"/>
    </location>
</feature>
<dbReference type="GO" id="GO:0043565">
    <property type="term" value="F:sequence-specific DNA binding"/>
    <property type="evidence" value="ECO:0007669"/>
    <property type="project" value="InterPro"/>
</dbReference>
<gene>
    <name evidence="11" type="primary">LOC105307359</name>
</gene>
<keyword evidence="4 7" id="KW-0238">DNA-binding</keyword>
<protein>
    <submittedName>
        <fullName evidence="11">ETS domain-containing transcription factor ERF</fullName>
    </submittedName>
</protein>
<accession>A0A6P6BZE4</accession>
<dbReference type="GO" id="GO:0000981">
    <property type="term" value="F:DNA-binding transcription factor activity, RNA polymerase II-specific"/>
    <property type="evidence" value="ECO:0007669"/>
    <property type="project" value="TreeGrafter"/>
</dbReference>
<keyword evidence="3" id="KW-0805">Transcription regulation</keyword>
<organism evidence="10 11">
    <name type="scientific">Pteropus vampyrus</name>
    <name type="common">Large flying fox</name>
    <dbReference type="NCBI Taxonomy" id="132908"/>
    <lineage>
        <taxon>Eukaryota</taxon>
        <taxon>Metazoa</taxon>
        <taxon>Chordata</taxon>
        <taxon>Craniata</taxon>
        <taxon>Vertebrata</taxon>
        <taxon>Euteleostomi</taxon>
        <taxon>Mammalia</taxon>
        <taxon>Eutheria</taxon>
        <taxon>Laurasiatheria</taxon>
        <taxon>Chiroptera</taxon>
        <taxon>Yinpterochiroptera</taxon>
        <taxon>Pteropodoidea</taxon>
        <taxon>Pteropodidae</taxon>
        <taxon>Pteropodinae</taxon>
        <taxon>Pteropus</taxon>
    </lineage>
</organism>
<dbReference type="GO" id="GO:0005634">
    <property type="term" value="C:nucleus"/>
    <property type="evidence" value="ECO:0007669"/>
    <property type="project" value="UniProtKB-SubCell"/>
</dbReference>
<dbReference type="InterPro" id="IPR000418">
    <property type="entry name" value="Ets_dom"/>
</dbReference>
<evidence type="ECO:0000256" key="3">
    <source>
        <dbReference type="ARBA" id="ARBA00023015"/>
    </source>
</evidence>
<name>A0A6P6BZE4_PTEVA</name>
<dbReference type="GeneID" id="105307359"/>
<dbReference type="PRINTS" id="PR00454">
    <property type="entry name" value="ETSDOMAIN"/>
</dbReference>
<evidence type="ECO:0000313" key="10">
    <source>
        <dbReference type="Proteomes" id="UP000515202"/>
    </source>
</evidence>
<keyword evidence="6 7" id="KW-0539">Nucleus</keyword>
<evidence type="ECO:0000256" key="8">
    <source>
        <dbReference type="SAM" id="MobiDB-lite"/>
    </source>
</evidence>
<proteinExistence type="inferred from homology"/>
<feature type="domain" description="ETS" evidence="9">
    <location>
        <begin position="52"/>
        <end position="132"/>
    </location>
</feature>
<evidence type="ECO:0000256" key="1">
    <source>
        <dbReference type="ARBA" id="ARBA00004123"/>
    </source>
</evidence>
<dbReference type="Pfam" id="PF00178">
    <property type="entry name" value="Ets"/>
    <property type="match status" value="1"/>
</dbReference>
<dbReference type="PANTHER" id="PTHR11849:SF165">
    <property type="entry name" value="ETS DOMAIN-CONTAINING TRANSCRIPTION FACTOR ERF-LIKE"/>
    <property type="match status" value="1"/>
</dbReference>
<feature type="region of interest" description="Disordered" evidence="8">
    <location>
        <begin position="186"/>
        <end position="231"/>
    </location>
</feature>
<dbReference type="KEGG" id="pvp:105307359"/>
<dbReference type="RefSeq" id="XP_023380496.1">
    <property type="nucleotide sequence ID" value="XM_023524728.1"/>
</dbReference>
<dbReference type="Gene3D" id="1.10.10.10">
    <property type="entry name" value="Winged helix-like DNA-binding domain superfamily/Winged helix DNA-binding domain"/>
    <property type="match status" value="1"/>
</dbReference>
<evidence type="ECO:0000256" key="7">
    <source>
        <dbReference type="RuleBase" id="RU004019"/>
    </source>
</evidence>
<keyword evidence="5" id="KW-0804">Transcription</keyword>
<evidence type="ECO:0000256" key="5">
    <source>
        <dbReference type="ARBA" id="ARBA00023163"/>
    </source>
</evidence>
<feature type="region of interest" description="Disordered" evidence="8">
    <location>
        <begin position="380"/>
        <end position="452"/>
    </location>
</feature>
<dbReference type="SUPFAM" id="SSF46785">
    <property type="entry name" value="Winged helix' DNA-binding domain"/>
    <property type="match status" value="1"/>
</dbReference>
<dbReference type="FunFam" id="1.10.10.10:FF:000059">
    <property type="entry name" value="ETS translocation variant 3"/>
    <property type="match status" value="1"/>
</dbReference>
<dbReference type="PROSITE" id="PS00346">
    <property type="entry name" value="ETS_DOMAIN_2"/>
    <property type="match status" value="1"/>
</dbReference>
<dbReference type="AlphaFoldDB" id="A0A6P6BZE4"/>
<dbReference type="PROSITE" id="PS50061">
    <property type="entry name" value="ETS_DOMAIN_3"/>
    <property type="match status" value="1"/>
</dbReference>
<evidence type="ECO:0000256" key="2">
    <source>
        <dbReference type="ARBA" id="ARBA00005562"/>
    </source>
</evidence>
<evidence type="ECO:0000256" key="4">
    <source>
        <dbReference type="ARBA" id="ARBA00023125"/>
    </source>
</evidence>
<reference evidence="11" key="1">
    <citation type="submission" date="2025-08" db="UniProtKB">
        <authorList>
            <consortium name="RefSeq"/>
        </authorList>
    </citation>
    <scope>IDENTIFICATION</scope>
    <source>
        <tissue evidence="11">Kidney</tissue>
    </source>
</reference>
<feature type="region of interest" description="Disordered" evidence="8">
    <location>
        <begin position="1"/>
        <end position="22"/>
    </location>
</feature>
<dbReference type="Proteomes" id="UP000515202">
    <property type="component" value="Unplaced"/>
</dbReference>
<dbReference type="CTD" id="390937"/>